<keyword evidence="3" id="KW-0520">NAD</keyword>
<evidence type="ECO:0000256" key="1">
    <source>
        <dbReference type="ARBA" id="ARBA00006484"/>
    </source>
</evidence>
<dbReference type="PRINTS" id="PR00080">
    <property type="entry name" value="SDRFAMILY"/>
</dbReference>
<keyword evidence="2" id="KW-0560">Oxidoreductase</keyword>
<reference evidence="5 6" key="1">
    <citation type="submission" date="2015-03" db="EMBL/GenBank/DDBJ databases">
        <title>Draft Genome Sequence of Burkholderia andropogonis type strain ICMP2807, isolated from Sorghum bicolor.</title>
        <authorList>
            <person name="Lopes-Santos L."/>
            <person name="Castro D.B."/>
            <person name="Ottoboni L.M."/>
            <person name="Park D."/>
            <person name="Weirc B.S."/>
            <person name="Destefano S.A."/>
        </authorList>
    </citation>
    <scope>NUCLEOTIDE SEQUENCE [LARGE SCALE GENOMIC DNA]</scope>
    <source>
        <strain evidence="5 6">ICMP2807</strain>
    </source>
</reference>
<dbReference type="Gene3D" id="3.40.50.720">
    <property type="entry name" value="NAD(P)-binding Rossmann-like Domain"/>
    <property type="match status" value="1"/>
</dbReference>
<dbReference type="OrthoDB" id="9803333at2"/>
<dbReference type="SUPFAM" id="SSF51735">
    <property type="entry name" value="NAD(P)-binding Rossmann-fold domains"/>
    <property type="match status" value="1"/>
</dbReference>
<dbReference type="NCBIfam" id="NF004779">
    <property type="entry name" value="PRK06125.1"/>
    <property type="match status" value="1"/>
</dbReference>
<accession>A0A0F5JV21</accession>
<dbReference type="InterPro" id="IPR036291">
    <property type="entry name" value="NAD(P)-bd_dom_sf"/>
</dbReference>
<dbReference type="InterPro" id="IPR051122">
    <property type="entry name" value="SDR_DHRS6-like"/>
</dbReference>
<dbReference type="STRING" id="28092.WM40_21745"/>
<dbReference type="RefSeq" id="WP_024904638.1">
    <property type="nucleotide sequence ID" value="NZ_CADFGU010000009.1"/>
</dbReference>
<evidence type="ECO:0000256" key="3">
    <source>
        <dbReference type="ARBA" id="ARBA00023027"/>
    </source>
</evidence>
<proteinExistence type="inferred from homology"/>
<comment type="caution">
    <text evidence="5">The sequence shown here is derived from an EMBL/GenBank/DDBJ whole genome shotgun (WGS) entry which is preliminary data.</text>
</comment>
<dbReference type="Pfam" id="PF00106">
    <property type="entry name" value="adh_short"/>
    <property type="match status" value="1"/>
</dbReference>
<dbReference type="PANTHER" id="PTHR43477">
    <property type="entry name" value="DIHYDROANTICAPSIN 7-DEHYDROGENASE"/>
    <property type="match status" value="1"/>
</dbReference>
<keyword evidence="6" id="KW-1185">Reference proteome</keyword>
<dbReference type="AlphaFoldDB" id="A0A0F5JV21"/>
<dbReference type="Proteomes" id="UP000033618">
    <property type="component" value="Unassembled WGS sequence"/>
</dbReference>
<evidence type="ECO:0000313" key="5">
    <source>
        <dbReference type="EMBL" id="KKB61698.1"/>
    </source>
</evidence>
<dbReference type="GO" id="GO:0016491">
    <property type="term" value="F:oxidoreductase activity"/>
    <property type="evidence" value="ECO:0007669"/>
    <property type="project" value="UniProtKB-KW"/>
</dbReference>
<dbReference type="PRINTS" id="PR00081">
    <property type="entry name" value="GDHRDH"/>
</dbReference>
<dbReference type="EMBL" id="LAQU01000034">
    <property type="protein sequence ID" value="KKB61698.1"/>
    <property type="molecule type" value="Genomic_DNA"/>
</dbReference>
<dbReference type="InterPro" id="IPR002347">
    <property type="entry name" value="SDR_fam"/>
</dbReference>
<name>A0A0F5JV21_9BURK</name>
<comment type="similarity">
    <text evidence="1 4">Belongs to the short-chain dehydrogenases/reductases (SDR) family.</text>
</comment>
<protein>
    <submittedName>
        <fullName evidence="5">Short-chain dehydrogenase</fullName>
    </submittedName>
</protein>
<dbReference type="PATRIC" id="fig|28092.6.peg.5117"/>
<gene>
    <name evidence="5" type="ORF">WM40_21745</name>
</gene>
<organism evidence="5 6">
    <name type="scientific">Robbsia andropogonis</name>
    <dbReference type="NCBI Taxonomy" id="28092"/>
    <lineage>
        <taxon>Bacteria</taxon>
        <taxon>Pseudomonadati</taxon>
        <taxon>Pseudomonadota</taxon>
        <taxon>Betaproteobacteria</taxon>
        <taxon>Burkholderiales</taxon>
        <taxon>Burkholderiaceae</taxon>
        <taxon>Robbsia</taxon>
    </lineage>
</organism>
<evidence type="ECO:0000256" key="2">
    <source>
        <dbReference type="ARBA" id="ARBA00023002"/>
    </source>
</evidence>
<sequence length="256" mass="27189">MDLQLTKKRVVITGGSRGIGFACGKAFAEAGADVTLISRQEKSLDLAIKKLKSENNLTVSTLCADLSASISPELADLVSTADILVNNAGAIPGGDLEKIDEQTWRTAWDLKVFGYINLTRAAFPAMIKRGSGVIVNIIGMAGVNPRYDYICGAAGNAALIAFTRAVGAHGSQHGVRVFGINPGPTETDRLVTLYKARSEHKTGDPEKWQDLLRGMPFDRAAKPSEIADLTLFLSSPRAGYVSGEVFNIDGGATYSA</sequence>
<dbReference type="PANTHER" id="PTHR43477:SF4">
    <property type="entry name" value="DEHYDROGENASE_REDUCTASE SDR FAMILY MEMBER 6"/>
    <property type="match status" value="1"/>
</dbReference>
<evidence type="ECO:0000256" key="4">
    <source>
        <dbReference type="RuleBase" id="RU000363"/>
    </source>
</evidence>
<evidence type="ECO:0000313" key="6">
    <source>
        <dbReference type="Proteomes" id="UP000033618"/>
    </source>
</evidence>